<feature type="region of interest" description="Disordered" evidence="1">
    <location>
        <begin position="78"/>
        <end position="185"/>
    </location>
</feature>
<feature type="compositionally biased region" description="Low complexity" evidence="1">
    <location>
        <begin position="162"/>
        <end position="173"/>
    </location>
</feature>
<reference evidence="3" key="2">
    <citation type="submission" date="2016-06" db="UniProtKB">
        <authorList>
            <consortium name="WormBaseParasite"/>
        </authorList>
    </citation>
    <scope>IDENTIFICATION</scope>
</reference>
<sequence>MQQPPPVHPSGVPSSSVLLDHQQQQLVPLQYHYALQQPQHQGTPFPLIPSSAVDPPNSVASSSASVCSLPAQFQHLYPLGGSISNFTDTGQQQQQQQQSSTAFTTMPPHSSGISETVKTEQQKQQPNGTTSKAEQRNNGNEIGKKIAEEKGRIEEEQRSVYAQAQQPADQPHAVEQPAPLHDDNTKSICKELEIVSQTLVSYNNAQRKKSIDE</sequence>
<feature type="compositionally biased region" description="Polar residues" evidence="1">
    <location>
        <begin position="122"/>
        <end position="140"/>
    </location>
</feature>
<dbReference type="WBParaSite" id="GPLIN_000550900">
    <property type="protein sequence ID" value="GPLIN_000550900"/>
    <property type="gene ID" value="GPLIN_000550900"/>
</dbReference>
<keyword evidence="2" id="KW-1185">Reference proteome</keyword>
<feature type="compositionally biased region" description="Basic and acidic residues" evidence="1">
    <location>
        <begin position="142"/>
        <end position="158"/>
    </location>
</feature>
<feature type="region of interest" description="Disordered" evidence="1">
    <location>
        <begin position="1"/>
        <end position="21"/>
    </location>
</feature>
<evidence type="ECO:0000256" key="1">
    <source>
        <dbReference type="SAM" id="MobiDB-lite"/>
    </source>
</evidence>
<evidence type="ECO:0000313" key="3">
    <source>
        <dbReference type="WBParaSite" id="GPLIN_000550900"/>
    </source>
</evidence>
<evidence type="ECO:0000313" key="2">
    <source>
        <dbReference type="Proteomes" id="UP000050741"/>
    </source>
</evidence>
<proteinExistence type="predicted"/>
<reference evidence="2" key="1">
    <citation type="submission" date="2014-05" db="EMBL/GenBank/DDBJ databases">
        <title>The genome and life-stage specific transcriptomes of Globodera pallida elucidate key aspects of plant parasitism by a cyst nematode.</title>
        <authorList>
            <person name="Cotton J.A."/>
            <person name="Lilley C.J."/>
            <person name="Jones L.M."/>
            <person name="Kikuchi T."/>
            <person name="Reid A.J."/>
            <person name="Thorpe P."/>
            <person name="Tsai I.J."/>
            <person name="Beasley H."/>
            <person name="Blok V."/>
            <person name="Cock P.J.A."/>
            <person name="Van den Akker S.E."/>
            <person name="Holroyd N."/>
            <person name="Hunt M."/>
            <person name="Mantelin S."/>
            <person name="Naghra H."/>
            <person name="Pain A."/>
            <person name="Palomares-Rius J.E."/>
            <person name="Zarowiecki M."/>
            <person name="Berriman M."/>
            <person name="Jones J.T."/>
            <person name="Urwin P.E."/>
        </authorList>
    </citation>
    <scope>NUCLEOTIDE SEQUENCE [LARGE SCALE GENOMIC DNA]</scope>
    <source>
        <strain evidence="2">Lindley</strain>
    </source>
</reference>
<feature type="compositionally biased region" description="Low complexity" evidence="1">
    <location>
        <begin position="49"/>
        <end position="65"/>
    </location>
</feature>
<feature type="compositionally biased region" description="Polar residues" evidence="1">
    <location>
        <begin position="99"/>
        <end position="116"/>
    </location>
</feature>
<feature type="region of interest" description="Disordered" evidence="1">
    <location>
        <begin position="40"/>
        <end position="65"/>
    </location>
</feature>
<dbReference type="AlphaFoldDB" id="A0A183BY19"/>
<protein>
    <submittedName>
        <fullName evidence="3">Uncharacterized protein</fullName>
    </submittedName>
</protein>
<dbReference type="Proteomes" id="UP000050741">
    <property type="component" value="Unassembled WGS sequence"/>
</dbReference>
<organism evidence="2 3">
    <name type="scientific">Globodera pallida</name>
    <name type="common">Potato cyst nematode worm</name>
    <name type="synonym">Heterodera pallida</name>
    <dbReference type="NCBI Taxonomy" id="36090"/>
    <lineage>
        <taxon>Eukaryota</taxon>
        <taxon>Metazoa</taxon>
        <taxon>Ecdysozoa</taxon>
        <taxon>Nematoda</taxon>
        <taxon>Chromadorea</taxon>
        <taxon>Rhabditida</taxon>
        <taxon>Tylenchina</taxon>
        <taxon>Tylenchomorpha</taxon>
        <taxon>Tylenchoidea</taxon>
        <taxon>Heteroderidae</taxon>
        <taxon>Heteroderinae</taxon>
        <taxon>Globodera</taxon>
    </lineage>
</organism>
<name>A0A183BY19_GLOPA</name>
<accession>A0A183BY19</accession>